<organism evidence="2 3">
    <name type="scientific">Euhalothece natronophila Z-M001</name>
    <dbReference type="NCBI Taxonomy" id="522448"/>
    <lineage>
        <taxon>Bacteria</taxon>
        <taxon>Bacillati</taxon>
        <taxon>Cyanobacteriota</taxon>
        <taxon>Cyanophyceae</taxon>
        <taxon>Oscillatoriophycideae</taxon>
        <taxon>Chroococcales</taxon>
        <taxon>Halothecacae</taxon>
        <taxon>Halothece cluster</taxon>
        <taxon>Euhalothece</taxon>
    </lineage>
</organism>
<dbReference type="OrthoDB" id="531842at2"/>
<dbReference type="EMBL" id="CP042326">
    <property type="protein sequence ID" value="QDZ38827.1"/>
    <property type="molecule type" value="Genomic_DNA"/>
</dbReference>
<evidence type="ECO:0000313" key="2">
    <source>
        <dbReference type="EMBL" id="QDZ38827.1"/>
    </source>
</evidence>
<evidence type="ECO:0000256" key="1">
    <source>
        <dbReference type="SAM" id="MobiDB-lite"/>
    </source>
</evidence>
<name>A0A5B8NIP0_9CHRO</name>
<evidence type="ECO:0000313" key="3">
    <source>
        <dbReference type="Proteomes" id="UP000318453"/>
    </source>
</evidence>
<keyword evidence="3" id="KW-1185">Reference proteome</keyword>
<dbReference type="KEGG" id="enn:FRE64_02070"/>
<accession>A0A5B8NIP0</accession>
<feature type="compositionally biased region" description="Low complexity" evidence="1">
    <location>
        <begin position="81"/>
        <end position="100"/>
    </location>
</feature>
<reference evidence="2" key="1">
    <citation type="submission" date="2019-08" db="EMBL/GenBank/DDBJ databases">
        <title>Carotenoids and Carotenoid Binding Proteins in the Halophilic Cyanobacterium Euhalothece sp. ZM00.</title>
        <authorList>
            <person name="Cho S.M."/>
            <person name="Song J.Y."/>
            <person name="Park Y.-I."/>
        </authorList>
    </citation>
    <scope>NUCLEOTIDE SEQUENCE [LARGE SCALE GENOMIC DNA]</scope>
    <source>
        <strain evidence="2">Z-M001</strain>
    </source>
</reference>
<protein>
    <submittedName>
        <fullName evidence="2">Uncharacterized protein</fullName>
    </submittedName>
</protein>
<dbReference type="RefSeq" id="WP_146294438.1">
    <property type="nucleotide sequence ID" value="NZ_CP042326.1"/>
</dbReference>
<sequence>MTDNQRQDEYFELIDRLLQCPNGKEPEVLEGSFHLVDQEFIKTLIQVATAMAHDDNQQSAQFLMFIARELSKQLGFYPDFNNSSSNQEVDSSVSTDSVMS</sequence>
<dbReference type="AlphaFoldDB" id="A0A5B8NIP0"/>
<proteinExistence type="predicted"/>
<feature type="region of interest" description="Disordered" evidence="1">
    <location>
        <begin position="80"/>
        <end position="100"/>
    </location>
</feature>
<dbReference type="Proteomes" id="UP000318453">
    <property type="component" value="Chromosome"/>
</dbReference>
<gene>
    <name evidence="2" type="ORF">FRE64_02070</name>
</gene>